<keyword evidence="1 2" id="KW-0812">Transmembrane</keyword>
<proteinExistence type="predicted"/>
<gene>
    <name evidence="2" type="ORF">TTHERM_00243820</name>
</gene>
<dbReference type="InParanoid" id="Q246B7"/>
<dbReference type="Proteomes" id="UP000009168">
    <property type="component" value="Unassembled WGS sequence"/>
</dbReference>
<reference evidence="3" key="1">
    <citation type="journal article" date="2006" name="PLoS Biol.">
        <title>Macronuclear genome sequence of the ciliate Tetrahymena thermophila, a model eukaryote.</title>
        <authorList>
            <person name="Eisen J.A."/>
            <person name="Coyne R.S."/>
            <person name="Wu M."/>
            <person name="Wu D."/>
            <person name="Thiagarajan M."/>
            <person name="Wortman J.R."/>
            <person name="Badger J.H."/>
            <person name="Ren Q."/>
            <person name="Amedeo P."/>
            <person name="Jones K.M."/>
            <person name="Tallon L.J."/>
            <person name="Delcher A.L."/>
            <person name="Salzberg S.L."/>
            <person name="Silva J.C."/>
            <person name="Haas B.J."/>
            <person name="Majoros W.H."/>
            <person name="Farzad M."/>
            <person name="Carlton J.M."/>
            <person name="Smith R.K. Jr."/>
            <person name="Garg J."/>
            <person name="Pearlman R.E."/>
            <person name="Karrer K.M."/>
            <person name="Sun L."/>
            <person name="Manning G."/>
            <person name="Elde N.C."/>
            <person name="Turkewitz A.P."/>
            <person name="Asai D.J."/>
            <person name="Wilkes D.E."/>
            <person name="Wang Y."/>
            <person name="Cai H."/>
            <person name="Collins K."/>
            <person name="Stewart B.A."/>
            <person name="Lee S.R."/>
            <person name="Wilamowska K."/>
            <person name="Weinberg Z."/>
            <person name="Ruzzo W.L."/>
            <person name="Wloga D."/>
            <person name="Gaertig J."/>
            <person name="Frankel J."/>
            <person name="Tsao C.-C."/>
            <person name="Gorovsky M.A."/>
            <person name="Keeling P.J."/>
            <person name="Waller R.F."/>
            <person name="Patron N.J."/>
            <person name="Cherry J.M."/>
            <person name="Stover N.A."/>
            <person name="Krieger C.J."/>
            <person name="del Toro C."/>
            <person name="Ryder H.F."/>
            <person name="Williamson S.C."/>
            <person name="Barbeau R.A."/>
            <person name="Hamilton E.P."/>
            <person name="Orias E."/>
        </authorList>
    </citation>
    <scope>NUCLEOTIDE SEQUENCE [LARGE SCALE GENOMIC DNA]</scope>
    <source>
        <strain evidence="3">SB210</strain>
    </source>
</reference>
<dbReference type="KEGG" id="tet:TTHERM_00243820"/>
<feature type="transmembrane region" description="Helical" evidence="1">
    <location>
        <begin position="1304"/>
        <end position="1322"/>
    </location>
</feature>
<feature type="transmembrane region" description="Helical" evidence="1">
    <location>
        <begin position="1212"/>
        <end position="1230"/>
    </location>
</feature>
<sequence>MLQINVFDKKIVQQQDLRALVNQDLNLTLSKFIIDQIYHRYIFCFNGQKIAYVWNFSEGQQEQSLFLPKNLVKQIKIEKNYLFIQCVFQINIYIIDTIIQLSTVIKKNFISDRITEFKLVNDNAVAVFFIDKFELFLISATKVQLISQQSYTYPRLLSYYFDSQRNILNIIGLHKIGVFENNYSLDIYYEDSVNECSILVQNYEYEYTRQQLGQISPKQKQIQTANGVQLISQQTQQNYIYLQVPTIQIESIIQYISQFSNNQYIFSPYDNQNNVLSLKSDIFLSFNQPILQLFNFNLNFQNYTNLLVNLTQNQNIQQIILQNITINVQCLDNNQIYASNIQKVVIQNLKITQLDFSGCLNINQQSSLLSFYNISEVFIYNLEVSKNNFSQITQIPILQFQISQTILMEGIKIIQNTNLNSLMNFQQIQKITISNSLILNNNQTKQSTLSIGLIQFYGCQTIIIQLSKFQNNNQLLLIFAINQYTDQKQKVKVMETLMEDNFIFRNVDINRNQFFGQNILLIQSSLISFNNLTYCQNDGSLLLTKSLQVSIIKSYFQANKAINGGAIYFKSIQQNIQFKESMFFENIASASGGALYFENLFECQIIFDMATKIKNNSALIGGGLRIAQTDSRQFYLPDGFPFSKNVYQNIAEIYGNDSTSYLQNLIIQNNDKTQEYFFSFQLNQQNIPQLYVDYYSRSAEIRGFKSGDFLNLRIYIVDGQGRYLSFSKDKLIEGSYPYEIGKELKDIQISIHGLQSNQNLINGQQIINYYQYDTLSQSFELNSLQILAALNQVQYFVINSTVYASSQINNPILLQIQFRNCKEGEIIQQINNQIFTCNQCPEGFYQLSDPQLLYQQSQREKSDVNRCINCPSSAVMCKANIIQLKNGFWRQKNNTDEIVECDQIINSCQAQNPNSINYCSVGYIGPICLQCDILGEVWKGSRYSESLAKGVCEACAAKASQWFYIILKIVAFEVYCLHVLGVFIQKFKYSQTCYYLRVLNILPISTNSISDYSAFYIKIILNYYQLSALLITQPKIISVNFNFLNDLFGSGNRQISIGADCLINESTIKQLGKMLFYTQVQFLIPTAALVFIPLILKFYEEFAKVKLRKYHFYLIFHINFIFFQIGSISYFIKALTCKKIGNEFYNPIDLSVNCYDSNVIKFLYPFSIIVLCFWTFLPLVFLRLIRLNKQKLDQCLTKYKYGYYYGELKHKYYYWEFIRIYLKIIIIYIYTLLNNNSQYITILTITIILGFYIKQVSQRNPFISISIQTCEIASYTLIILKIYLQMIQIQNPQAQSFVEVAQIFIDYIFFFCYLIIVIGIMMSKQTSKLAIFVKNKLLKLIPKKLYNKLIKLNKVSFQTYMRWRLVSKKIRKKSNHLKIEIKSENYKEANYKRNQKYSNKKIQANKVKTNNYQIIDSQQLFI</sequence>
<dbReference type="EMBL" id="GG662474">
    <property type="protein sequence ID" value="EAS03466.2"/>
    <property type="molecule type" value="Genomic_DNA"/>
</dbReference>
<evidence type="ECO:0000313" key="2">
    <source>
        <dbReference type="EMBL" id="EAS03466.2"/>
    </source>
</evidence>
<dbReference type="SUPFAM" id="SSF51126">
    <property type="entry name" value="Pectin lyase-like"/>
    <property type="match status" value="1"/>
</dbReference>
<keyword evidence="1" id="KW-1133">Transmembrane helix</keyword>
<dbReference type="GeneID" id="7837380"/>
<feature type="transmembrane region" description="Helical" evidence="1">
    <location>
        <begin position="1080"/>
        <end position="1099"/>
    </location>
</feature>
<dbReference type="InterPro" id="IPR011050">
    <property type="entry name" value="Pectin_lyase_fold/virulence"/>
</dbReference>
<feature type="transmembrane region" description="Helical" evidence="1">
    <location>
        <begin position="1111"/>
        <end position="1132"/>
    </location>
</feature>
<keyword evidence="1" id="KW-0472">Membrane</keyword>
<organism evidence="2 3">
    <name type="scientific">Tetrahymena thermophila (strain SB210)</name>
    <dbReference type="NCBI Taxonomy" id="312017"/>
    <lineage>
        <taxon>Eukaryota</taxon>
        <taxon>Sar</taxon>
        <taxon>Alveolata</taxon>
        <taxon>Ciliophora</taxon>
        <taxon>Intramacronucleata</taxon>
        <taxon>Oligohymenophorea</taxon>
        <taxon>Hymenostomatida</taxon>
        <taxon>Tetrahymenina</taxon>
        <taxon>Tetrahymenidae</taxon>
        <taxon>Tetrahymena</taxon>
    </lineage>
</organism>
<name>Q246B7_TETTS</name>
<dbReference type="PANTHER" id="PTHR11319:SF35">
    <property type="entry name" value="OUTER MEMBRANE PROTEIN PMPC-RELATED"/>
    <property type="match status" value="1"/>
</dbReference>
<evidence type="ECO:0000313" key="3">
    <source>
        <dbReference type="Proteomes" id="UP000009168"/>
    </source>
</evidence>
<feature type="transmembrane region" description="Helical" evidence="1">
    <location>
        <begin position="962"/>
        <end position="984"/>
    </location>
</feature>
<dbReference type="OrthoDB" id="5956805at2759"/>
<feature type="transmembrane region" description="Helical" evidence="1">
    <location>
        <begin position="1162"/>
        <end position="1182"/>
    </location>
</feature>
<evidence type="ECO:0000256" key="1">
    <source>
        <dbReference type="SAM" id="Phobius"/>
    </source>
</evidence>
<keyword evidence="3" id="KW-1185">Reference proteome</keyword>
<dbReference type="HOGENOM" id="CLU_003191_2_0_1"/>
<dbReference type="RefSeq" id="XP_001023711.2">
    <property type="nucleotide sequence ID" value="XM_001023711.2"/>
</dbReference>
<protein>
    <submittedName>
        <fullName evidence="2">Transmembrane protein, putative</fullName>
    </submittedName>
</protein>
<feature type="transmembrane region" description="Helical" evidence="1">
    <location>
        <begin position="1236"/>
        <end position="1253"/>
    </location>
</feature>
<accession>Q246B7</accession>
<feature type="transmembrane region" description="Helical" evidence="1">
    <location>
        <begin position="1265"/>
        <end position="1284"/>
    </location>
</feature>
<dbReference type="PANTHER" id="PTHR11319">
    <property type="entry name" value="G PROTEIN-COUPLED RECEPTOR-RELATED"/>
    <property type="match status" value="1"/>
</dbReference>